<evidence type="ECO:0000256" key="10">
    <source>
        <dbReference type="SAM" id="Phobius"/>
    </source>
</evidence>
<dbReference type="OrthoDB" id="6581954at2759"/>
<keyword evidence="3" id="KW-0813">Transport</keyword>
<dbReference type="PANTHER" id="PTHR11616:SF325">
    <property type="entry name" value="TRANSPORTER"/>
    <property type="match status" value="1"/>
</dbReference>
<protein>
    <submittedName>
        <fullName evidence="11">Sodium-and chloride-dependent GABA transporter 2</fullName>
    </submittedName>
</protein>
<comment type="caution">
    <text evidence="11">The sequence shown here is derived from an EMBL/GenBank/DDBJ whole genome shotgun (WGS) entry which is preliminary data.</text>
</comment>
<evidence type="ECO:0000256" key="9">
    <source>
        <dbReference type="SAM" id="MobiDB-lite"/>
    </source>
</evidence>
<dbReference type="GO" id="GO:0046872">
    <property type="term" value="F:metal ion binding"/>
    <property type="evidence" value="ECO:0007669"/>
    <property type="project" value="UniProtKB-KW"/>
</dbReference>
<feature type="transmembrane region" description="Helical" evidence="10">
    <location>
        <begin position="122"/>
        <end position="147"/>
    </location>
</feature>
<dbReference type="Pfam" id="PF00209">
    <property type="entry name" value="SNF"/>
    <property type="match status" value="1"/>
</dbReference>
<keyword evidence="6 10" id="KW-1133">Transmembrane helix</keyword>
<feature type="transmembrane region" description="Helical" evidence="10">
    <location>
        <begin position="237"/>
        <end position="256"/>
    </location>
</feature>
<keyword evidence="8" id="KW-0915">Sodium</keyword>
<evidence type="ECO:0000256" key="8">
    <source>
        <dbReference type="PIRSR" id="PIRSR600175-1"/>
    </source>
</evidence>
<comment type="similarity">
    <text evidence="2">Belongs to the sodium:neurotransmitter symporter (SNF) (TC 2.A.22) family.</text>
</comment>
<evidence type="ECO:0000313" key="12">
    <source>
        <dbReference type="Proteomes" id="UP000198287"/>
    </source>
</evidence>
<feature type="compositionally biased region" description="Acidic residues" evidence="9">
    <location>
        <begin position="286"/>
        <end position="296"/>
    </location>
</feature>
<accession>A0A226EXI8</accession>
<keyword evidence="12" id="KW-1185">Reference proteome</keyword>
<feature type="region of interest" description="Disordered" evidence="9">
    <location>
        <begin position="267"/>
        <end position="296"/>
    </location>
</feature>
<evidence type="ECO:0000313" key="11">
    <source>
        <dbReference type="EMBL" id="OXA62302.1"/>
    </source>
</evidence>
<dbReference type="PRINTS" id="PR00176">
    <property type="entry name" value="NANEUSMPORT"/>
</dbReference>
<reference evidence="11 12" key="1">
    <citation type="submission" date="2015-12" db="EMBL/GenBank/DDBJ databases">
        <title>The genome of Folsomia candida.</title>
        <authorList>
            <person name="Faddeeva A."/>
            <person name="Derks M.F."/>
            <person name="Anvar Y."/>
            <person name="Smit S."/>
            <person name="Van Straalen N."/>
            <person name="Roelofs D."/>
        </authorList>
    </citation>
    <scope>NUCLEOTIDE SEQUENCE [LARGE SCALE GENOMIC DNA]</scope>
    <source>
        <strain evidence="11 12">VU population</strain>
        <tissue evidence="11">Whole body</tissue>
    </source>
</reference>
<dbReference type="PROSITE" id="PS50267">
    <property type="entry name" value="NA_NEUROTRAN_SYMP_3"/>
    <property type="match status" value="1"/>
</dbReference>
<feature type="binding site" evidence="8">
    <location>
        <position position="25"/>
    </location>
    <ligand>
        <name>Na(+)</name>
        <dbReference type="ChEBI" id="CHEBI:29101"/>
        <label>1</label>
    </ligand>
</feature>
<evidence type="ECO:0000256" key="4">
    <source>
        <dbReference type="ARBA" id="ARBA00022692"/>
    </source>
</evidence>
<keyword evidence="5" id="KW-0769">Symport</keyword>
<dbReference type="PANTHER" id="PTHR11616">
    <property type="entry name" value="SODIUM/CHLORIDE DEPENDENT TRANSPORTER"/>
    <property type="match status" value="1"/>
</dbReference>
<feature type="transmembrane region" description="Helical" evidence="10">
    <location>
        <begin position="153"/>
        <end position="175"/>
    </location>
</feature>
<dbReference type="InterPro" id="IPR037272">
    <property type="entry name" value="SNS_sf"/>
</dbReference>
<dbReference type="EMBL" id="LNIX01000001">
    <property type="protein sequence ID" value="OXA62302.1"/>
    <property type="molecule type" value="Genomic_DNA"/>
</dbReference>
<feature type="transmembrane region" description="Helical" evidence="10">
    <location>
        <begin position="82"/>
        <end position="110"/>
    </location>
</feature>
<organism evidence="11 12">
    <name type="scientific">Folsomia candida</name>
    <name type="common">Springtail</name>
    <dbReference type="NCBI Taxonomy" id="158441"/>
    <lineage>
        <taxon>Eukaryota</taxon>
        <taxon>Metazoa</taxon>
        <taxon>Ecdysozoa</taxon>
        <taxon>Arthropoda</taxon>
        <taxon>Hexapoda</taxon>
        <taxon>Collembola</taxon>
        <taxon>Entomobryomorpha</taxon>
        <taxon>Isotomoidea</taxon>
        <taxon>Isotomidae</taxon>
        <taxon>Proisotominae</taxon>
        <taxon>Folsomia</taxon>
    </lineage>
</organism>
<dbReference type="AlphaFoldDB" id="A0A226EXI8"/>
<keyword evidence="8" id="KW-0479">Metal-binding</keyword>
<dbReference type="InterPro" id="IPR000175">
    <property type="entry name" value="Na/ntran_symport"/>
</dbReference>
<dbReference type="GO" id="GO:0005332">
    <property type="term" value="F:gamma-aminobutyric acid:sodium:chloride symporter activity"/>
    <property type="evidence" value="ECO:0007669"/>
    <property type="project" value="TreeGrafter"/>
</dbReference>
<evidence type="ECO:0000256" key="6">
    <source>
        <dbReference type="ARBA" id="ARBA00022989"/>
    </source>
</evidence>
<sequence>MTALGSYNKFNHNFIKDCTFVACVNSGTSFFSGFVVFSVLGFMANQQNTDISKVAESGPGLVFIAYPKALAQMPWAPLWSVLFFFMIILLGLNSQFVGVEGFVTAVVDVVPHILRVGKRREVFIAGVSSISFLIGLSMVTNGGMYVFQIFDYYSASGMTLLWVCFCECIAVAWFYDVGRFSTNIKSMVGFRPNIFLAISWSYLTPILTMAILLYSIIQYEPLAYNKKYEYPVYAQVFGWALALSSMLMIPIHFIYYHTKTKLETAKESDHPHDRKYSRAPPRDKDEIDMELENGLP</sequence>
<feature type="binding site" evidence="8">
    <location>
        <position position="94"/>
    </location>
    <ligand>
        <name>Na(+)</name>
        <dbReference type="ChEBI" id="CHEBI:29101"/>
        <label>1</label>
    </ligand>
</feature>
<evidence type="ECO:0000256" key="2">
    <source>
        <dbReference type="ARBA" id="ARBA00006459"/>
    </source>
</evidence>
<dbReference type="OMA" id="CNASHIL"/>
<dbReference type="SUPFAM" id="SSF161070">
    <property type="entry name" value="SNF-like"/>
    <property type="match status" value="1"/>
</dbReference>
<name>A0A226EXI8_FOLCA</name>
<dbReference type="Proteomes" id="UP000198287">
    <property type="component" value="Unassembled WGS sequence"/>
</dbReference>
<gene>
    <name evidence="11" type="ORF">Fcan01_02881</name>
</gene>
<feature type="binding site" evidence="8">
    <location>
        <position position="90"/>
    </location>
    <ligand>
        <name>Na(+)</name>
        <dbReference type="ChEBI" id="CHEBI:29101"/>
        <label>1</label>
    </ligand>
</feature>
<feature type="transmembrane region" description="Helical" evidence="10">
    <location>
        <begin position="20"/>
        <end position="44"/>
    </location>
</feature>
<keyword evidence="4 10" id="KW-0812">Transmembrane</keyword>
<evidence type="ECO:0000256" key="3">
    <source>
        <dbReference type="ARBA" id="ARBA00022448"/>
    </source>
</evidence>
<dbReference type="GO" id="GO:0005886">
    <property type="term" value="C:plasma membrane"/>
    <property type="evidence" value="ECO:0007669"/>
    <property type="project" value="TreeGrafter"/>
</dbReference>
<evidence type="ECO:0000256" key="5">
    <source>
        <dbReference type="ARBA" id="ARBA00022847"/>
    </source>
</evidence>
<keyword evidence="7 10" id="KW-0472">Membrane</keyword>
<feature type="compositionally biased region" description="Basic and acidic residues" evidence="9">
    <location>
        <begin position="267"/>
        <end position="285"/>
    </location>
</feature>
<comment type="subcellular location">
    <subcellularLocation>
        <location evidence="1">Membrane</location>
        <topology evidence="1">Multi-pass membrane protein</topology>
    </subcellularLocation>
</comment>
<proteinExistence type="inferred from homology"/>
<feature type="transmembrane region" description="Helical" evidence="10">
    <location>
        <begin position="195"/>
        <end position="217"/>
    </location>
</feature>
<evidence type="ECO:0000256" key="7">
    <source>
        <dbReference type="ARBA" id="ARBA00023136"/>
    </source>
</evidence>
<evidence type="ECO:0000256" key="1">
    <source>
        <dbReference type="ARBA" id="ARBA00004141"/>
    </source>
</evidence>